<feature type="compositionally biased region" description="Basic residues" evidence="5">
    <location>
        <begin position="618"/>
        <end position="630"/>
    </location>
</feature>
<evidence type="ECO:0000256" key="4">
    <source>
        <dbReference type="ARBA" id="ARBA00023242"/>
    </source>
</evidence>
<evidence type="ECO:0000256" key="3">
    <source>
        <dbReference type="ARBA" id="ARBA00022553"/>
    </source>
</evidence>
<dbReference type="PANTHER" id="PTHR14150:SF12">
    <property type="entry name" value="U3 SMALL NUCLEOLAR RNA-ASSOCIATED PROTEIN 14 HOMOLOG A"/>
    <property type="match status" value="1"/>
</dbReference>
<evidence type="ECO:0000256" key="5">
    <source>
        <dbReference type="SAM" id="MobiDB-lite"/>
    </source>
</evidence>
<dbReference type="AlphaFoldDB" id="A0A8B7XQQ1"/>
<keyword evidence="4" id="KW-0539">Nucleus</keyword>
<accession>A0A8B7XQQ1</accession>
<sequence length="630" mass="71310">MERSEASGEVSEFNFSGPGDKSGSVKMHELMSSLSNTPSHSELKKQLSSVQKTQKVLATPLHKHDAQKVQRSVAYEAAANEVSKWDQVVQANRRAEHMSFPLNQPRLGLQTTDQFVKKFQPSSPLEQEVYKILHGSKHSERPNKLALAEEEILTCMSLEEAQERRAELQKTRALLSYYEAKCHRKKKIKSKMYHRIERKCRTKEAGCKFRQSVKAGTDEAKELLDKFERARAKERVTLKHRNTGKWAKGLMRFGKYDSNARHLLAKQLQQSYDLTTKFKDADDGDIVDNERTTSHVSQSDGSADSPTSRLLHGDINNPWFTGTTAKHQETVHTKSVPFQPVSSYVMHTESDNESCTSDNGVGELREENKCNVFTTLTKSNLKQEDESKSDHDKQSDGDAPLSRSSENLSPLDRGYENTFVEKQKQNAKLTILRAEATAVQSSAPDLIIGEEQSHPFLTIREAFAEDDIVEAFQDEKQEHMDLCKPSDDGNLSLAGWGDWGSAGVRKRKMKRFVTKAKPAQPQRVENLQHALVNESRNKKMAVHQVNHLPFPYSAPEQFQRSVRVPIGSTWNTPSVFKKITTANVTTKMGTVIEPIDASETFKKTKKRTSEPLATTQNAKKKTIKWNKERK</sequence>
<feature type="compositionally biased region" description="Basic and acidic residues" evidence="5">
    <location>
        <begin position="381"/>
        <end position="396"/>
    </location>
</feature>
<dbReference type="OMA" id="QVIEPMD"/>
<feature type="region of interest" description="Disordered" evidence="5">
    <location>
        <begin position="602"/>
        <end position="630"/>
    </location>
</feature>
<keyword evidence="3" id="KW-0597">Phosphoprotein</keyword>
<comment type="subcellular location">
    <subcellularLocation>
        <location evidence="1">Nucleus</location>
        <location evidence="1">Nucleolus</location>
    </subcellularLocation>
</comment>
<evidence type="ECO:0000313" key="7">
    <source>
        <dbReference type="RefSeq" id="XP_022082497.1"/>
    </source>
</evidence>
<dbReference type="GeneID" id="110974878"/>
<evidence type="ECO:0000256" key="1">
    <source>
        <dbReference type="ARBA" id="ARBA00004604"/>
    </source>
</evidence>
<evidence type="ECO:0000256" key="2">
    <source>
        <dbReference type="ARBA" id="ARBA00007774"/>
    </source>
</evidence>
<evidence type="ECO:0000313" key="6">
    <source>
        <dbReference type="Proteomes" id="UP000694845"/>
    </source>
</evidence>
<keyword evidence="6" id="KW-1185">Reference proteome</keyword>
<dbReference type="KEGG" id="aplc:110974878"/>
<feature type="region of interest" description="Disordered" evidence="5">
    <location>
        <begin position="381"/>
        <end position="413"/>
    </location>
</feature>
<dbReference type="GO" id="GO:0006364">
    <property type="term" value="P:rRNA processing"/>
    <property type="evidence" value="ECO:0007669"/>
    <property type="project" value="InterPro"/>
</dbReference>
<dbReference type="Proteomes" id="UP000694845">
    <property type="component" value="Unplaced"/>
</dbReference>
<feature type="compositionally biased region" description="Polar residues" evidence="5">
    <location>
        <begin position="294"/>
        <end position="308"/>
    </location>
</feature>
<protein>
    <submittedName>
        <fullName evidence="7">U3 small nucleolar RNA-associated protein 14 homolog C-like isoform X1</fullName>
    </submittedName>
</protein>
<name>A0A8B7XQQ1_ACAPL</name>
<feature type="region of interest" description="Disordered" evidence="5">
    <location>
        <begin position="283"/>
        <end position="315"/>
    </location>
</feature>
<dbReference type="InterPro" id="IPR006709">
    <property type="entry name" value="SSU_processome_Utp14"/>
</dbReference>
<dbReference type="RefSeq" id="XP_022082497.1">
    <property type="nucleotide sequence ID" value="XM_022226805.1"/>
</dbReference>
<dbReference type="GO" id="GO:0032040">
    <property type="term" value="C:small-subunit processome"/>
    <property type="evidence" value="ECO:0007669"/>
    <property type="project" value="InterPro"/>
</dbReference>
<comment type="similarity">
    <text evidence="2">Belongs to the UTP14 family.</text>
</comment>
<dbReference type="OrthoDB" id="277439at2759"/>
<organism evidence="6 7">
    <name type="scientific">Acanthaster planci</name>
    <name type="common">Crown-of-thorns starfish</name>
    <dbReference type="NCBI Taxonomy" id="133434"/>
    <lineage>
        <taxon>Eukaryota</taxon>
        <taxon>Metazoa</taxon>
        <taxon>Echinodermata</taxon>
        <taxon>Eleutherozoa</taxon>
        <taxon>Asterozoa</taxon>
        <taxon>Asteroidea</taxon>
        <taxon>Valvatacea</taxon>
        <taxon>Valvatida</taxon>
        <taxon>Acanthasteridae</taxon>
        <taxon>Acanthaster</taxon>
    </lineage>
</organism>
<reference evidence="7" key="1">
    <citation type="submission" date="2025-08" db="UniProtKB">
        <authorList>
            <consortium name="RefSeq"/>
        </authorList>
    </citation>
    <scope>IDENTIFICATION</scope>
</reference>
<dbReference type="PANTHER" id="PTHR14150">
    <property type="entry name" value="U3 SMALL NUCLEOLAR RNA-ASSOCIATED PROTEIN 14"/>
    <property type="match status" value="1"/>
</dbReference>
<feature type="region of interest" description="Disordered" evidence="5">
    <location>
        <begin position="1"/>
        <end position="55"/>
    </location>
</feature>
<dbReference type="Pfam" id="PF04615">
    <property type="entry name" value="Utp14"/>
    <property type="match status" value="2"/>
</dbReference>
<proteinExistence type="inferred from homology"/>
<gene>
    <name evidence="7" type="primary">LOC110974878</name>
</gene>
<feature type="compositionally biased region" description="Polar residues" evidence="5">
    <location>
        <begin position="32"/>
        <end position="55"/>
    </location>
</feature>